<proteinExistence type="predicted"/>
<reference evidence="2 3" key="1">
    <citation type="journal article" date="2016" name="Nat. Commun.">
        <title>Thousands of microbial genomes shed light on interconnected biogeochemical processes in an aquifer system.</title>
        <authorList>
            <person name="Anantharaman K."/>
            <person name="Brown C.T."/>
            <person name="Hug L.A."/>
            <person name="Sharon I."/>
            <person name="Castelle C.J."/>
            <person name="Probst A.J."/>
            <person name="Thomas B.C."/>
            <person name="Singh A."/>
            <person name="Wilkins M.J."/>
            <person name="Karaoz U."/>
            <person name="Brodie E.L."/>
            <person name="Williams K.H."/>
            <person name="Hubbard S.S."/>
            <person name="Banfield J.F."/>
        </authorList>
    </citation>
    <scope>NUCLEOTIDE SEQUENCE [LARGE SCALE GENOMIC DNA]</scope>
</reference>
<name>A0A1F5MI96_9BACT</name>
<dbReference type="InterPro" id="IPR041049">
    <property type="entry name" value="DUF5615"/>
</dbReference>
<comment type="caution">
    <text evidence="2">The sequence shown here is derived from an EMBL/GenBank/DDBJ whole genome shotgun (WGS) entry which is preliminary data.</text>
</comment>
<evidence type="ECO:0000313" key="2">
    <source>
        <dbReference type="EMBL" id="OGE65107.1"/>
    </source>
</evidence>
<evidence type="ECO:0000313" key="3">
    <source>
        <dbReference type="Proteomes" id="UP000178859"/>
    </source>
</evidence>
<dbReference type="AlphaFoldDB" id="A0A1F5MI96"/>
<sequence>MQFYADECFPVPAVTYLKSLGYSIIHAYDKNHIQKSDHFHLLTSKKLERILITLDRDFNSYETADLKGYPGVIIISAGSTTPLHIITVCQKLLNFISHDLAKESLLKITVNKLIKIKNGKIIYEKFL</sequence>
<evidence type="ECO:0000259" key="1">
    <source>
        <dbReference type="Pfam" id="PF18480"/>
    </source>
</evidence>
<dbReference type="Pfam" id="PF18480">
    <property type="entry name" value="DUF5615"/>
    <property type="match status" value="1"/>
</dbReference>
<protein>
    <recommendedName>
        <fullName evidence="1">DUF5615 domain-containing protein</fullName>
    </recommendedName>
</protein>
<organism evidence="2 3">
    <name type="scientific">Candidatus Daviesbacteria bacterium RIFCSPLOWO2_02_FULL_36_7</name>
    <dbReference type="NCBI Taxonomy" id="1797792"/>
    <lineage>
        <taxon>Bacteria</taxon>
        <taxon>Candidatus Daviesiibacteriota</taxon>
    </lineage>
</organism>
<gene>
    <name evidence="2" type="ORF">A3I48_02505</name>
</gene>
<dbReference type="Proteomes" id="UP000178859">
    <property type="component" value="Unassembled WGS sequence"/>
</dbReference>
<accession>A0A1F5MI96</accession>
<dbReference type="EMBL" id="MFDT01000001">
    <property type="protein sequence ID" value="OGE65107.1"/>
    <property type="molecule type" value="Genomic_DNA"/>
</dbReference>
<feature type="domain" description="DUF5615" evidence="1">
    <location>
        <begin position="1"/>
        <end position="106"/>
    </location>
</feature>